<dbReference type="GO" id="GO:0000467">
    <property type="term" value="P:exonucleolytic trimming to generate mature 3'-end of 5.8S rRNA from tricistronic rRNA transcript (SSU-rRNA, 5.8S rRNA, LSU-rRNA)"/>
    <property type="evidence" value="ECO:0007669"/>
    <property type="project" value="InterPro"/>
</dbReference>
<dbReference type="InterPro" id="IPR036397">
    <property type="entry name" value="RNaseH_sf"/>
</dbReference>
<dbReference type="GO" id="GO:0071038">
    <property type="term" value="P:TRAMP-dependent tRNA surveillance pathway"/>
    <property type="evidence" value="ECO:0007669"/>
    <property type="project" value="TreeGrafter"/>
</dbReference>
<accession>A0A8S2YBT7</accession>
<dbReference type="AlphaFoldDB" id="A0A8S2YBT7"/>
<dbReference type="GO" id="GO:0003727">
    <property type="term" value="F:single-stranded RNA binding"/>
    <property type="evidence" value="ECO:0007669"/>
    <property type="project" value="TreeGrafter"/>
</dbReference>
<dbReference type="InterPro" id="IPR012337">
    <property type="entry name" value="RNaseH-like_sf"/>
</dbReference>
<comment type="caution">
    <text evidence="2">The sequence shown here is derived from an EMBL/GenBank/DDBJ whole genome shotgun (WGS) entry which is preliminary data.</text>
</comment>
<dbReference type="SUPFAM" id="SSF53098">
    <property type="entry name" value="Ribonuclease H-like"/>
    <property type="match status" value="1"/>
</dbReference>
<dbReference type="GO" id="GO:0071040">
    <property type="term" value="P:nuclear polyadenylation-dependent antisense transcript catabolic process"/>
    <property type="evidence" value="ECO:0007669"/>
    <property type="project" value="TreeGrafter"/>
</dbReference>
<dbReference type="GO" id="GO:0071051">
    <property type="term" value="P:poly(A)-dependent snoRNA 3'-end processing"/>
    <property type="evidence" value="ECO:0007669"/>
    <property type="project" value="TreeGrafter"/>
</dbReference>
<dbReference type="GO" id="GO:0005730">
    <property type="term" value="C:nucleolus"/>
    <property type="evidence" value="ECO:0007669"/>
    <property type="project" value="TreeGrafter"/>
</dbReference>
<dbReference type="Pfam" id="PF01612">
    <property type="entry name" value="DNA_pol_A_exo1"/>
    <property type="match status" value="1"/>
</dbReference>
<dbReference type="InterPro" id="IPR045092">
    <property type="entry name" value="Rrp6-like"/>
</dbReference>
<dbReference type="PANTHER" id="PTHR12124:SF47">
    <property type="entry name" value="EXOSOME COMPONENT 10"/>
    <property type="match status" value="1"/>
</dbReference>
<feature type="domain" description="3'-5' exonuclease" evidence="1">
    <location>
        <begin position="1"/>
        <end position="70"/>
    </location>
</feature>
<dbReference type="GO" id="GO:0071036">
    <property type="term" value="P:nuclear polyadenylation-dependent snoRNA catabolic process"/>
    <property type="evidence" value="ECO:0007669"/>
    <property type="project" value="TreeGrafter"/>
</dbReference>
<reference evidence="2" key="1">
    <citation type="submission" date="2021-02" db="EMBL/GenBank/DDBJ databases">
        <authorList>
            <person name="Nowell W R."/>
        </authorList>
    </citation>
    <scope>NUCLEOTIDE SEQUENCE</scope>
</reference>
<dbReference type="Gene3D" id="3.30.420.10">
    <property type="entry name" value="Ribonuclease H-like superfamily/Ribonuclease H"/>
    <property type="match status" value="1"/>
</dbReference>
<dbReference type="PANTHER" id="PTHR12124">
    <property type="entry name" value="POLYMYOSITIS/SCLERODERMA AUTOANTIGEN-RELATED"/>
    <property type="match status" value="1"/>
</dbReference>
<dbReference type="GO" id="GO:0071044">
    <property type="term" value="P:histone mRNA catabolic process"/>
    <property type="evidence" value="ECO:0007669"/>
    <property type="project" value="TreeGrafter"/>
</dbReference>
<dbReference type="GO" id="GO:0071037">
    <property type="term" value="P:nuclear polyadenylation-dependent snRNA catabolic process"/>
    <property type="evidence" value="ECO:0007669"/>
    <property type="project" value="TreeGrafter"/>
</dbReference>
<proteinExistence type="predicted"/>
<dbReference type="Proteomes" id="UP000682733">
    <property type="component" value="Unassembled WGS sequence"/>
</dbReference>
<evidence type="ECO:0000313" key="3">
    <source>
        <dbReference type="Proteomes" id="UP000682733"/>
    </source>
</evidence>
<protein>
    <recommendedName>
        <fullName evidence="1">3'-5' exonuclease domain-containing protein</fullName>
    </recommendedName>
</protein>
<gene>
    <name evidence="2" type="ORF">TMI583_LOCUS49666</name>
</gene>
<dbReference type="InterPro" id="IPR002562">
    <property type="entry name" value="3'-5'_exonuclease_dom"/>
</dbReference>
<dbReference type="GO" id="GO:0071035">
    <property type="term" value="P:nuclear polyadenylation-dependent rRNA catabolic process"/>
    <property type="evidence" value="ECO:0007669"/>
    <property type="project" value="TreeGrafter"/>
</dbReference>
<dbReference type="EMBL" id="CAJOBA010110387">
    <property type="protein sequence ID" value="CAF4551501.1"/>
    <property type="molecule type" value="Genomic_DNA"/>
</dbReference>
<dbReference type="GO" id="GO:0000176">
    <property type="term" value="C:nuclear exosome (RNase complex)"/>
    <property type="evidence" value="ECO:0007669"/>
    <property type="project" value="TreeGrafter"/>
</dbReference>
<organism evidence="2 3">
    <name type="scientific">Didymodactylos carnosus</name>
    <dbReference type="NCBI Taxonomy" id="1234261"/>
    <lineage>
        <taxon>Eukaryota</taxon>
        <taxon>Metazoa</taxon>
        <taxon>Spiralia</taxon>
        <taxon>Gnathifera</taxon>
        <taxon>Rotifera</taxon>
        <taxon>Eurotatoria</taxon>
        <taxon>Bdelloidea</taxon>
        <taxon>Philodinida</taxon>
        <taxon>Philodinidae</taxon>
        <taxon>Didymodactylos</taxon>
    </lineage>
</organism>
<dbReference type="GO" id="GO:0000175">
    <property type="term" value="F:3'-5'-RNA exonuclease activity"/>
    <property type="evidence" value="ECO:0007669"/>
    <property type="project" value="InterPro"/>
</dbReference>
<evidence type="ECO:0000313" key="2">
    <source>
        <dbReference type="EMBL" id="CAF4551501.1"/>
    </source>
</evidence>
<dbReference type="GO" id="GO:0071039">
    <property type="term" value="P:nuclear polyadenylation-dependent CUT catabolic process"/>
    <property type="evidence" value="ECO:0007669"/>
    <property type="project" value="TreeGrafter"/>
</dbReference>
<evidence type="ECO:0000259" key="1">
    <source>
        <dbReference type="Pfam" id="PF01612"/>
    </source>
</evidence>
<name>A0A8S2YBT7_9BILA</name>
<sequence>MFDTYCAAKQLNLPAMSLAYLLKQHVNIDGNKEYQLADWRIRPLPPDYVRYAREDTHYLLYIYDILRDQLLDVAQGKSTLLKQVYAKSRI</sequence>
<feature type="non-terminal residue" evidence="2">
    <location>
        <position position="1"/>
    </location>
</feature>